<proteinExistence type="predicted"/>
<reference evidence="1" key="1">
    <citation type="submission" date="2022-07" db="EMBL/GenBank/DDBJ databases">
        <title>Phylogenomic reconstructions and comparative analyses of Kickxellomycotina fungi.</title>
        <authorList>
            <person name="Reynolds N.K."/>
            <person name="Stajich J.E."/>
            <person name="Barry K."/>
            <person name="Grigoriev I.V."/>
            <person name="Crous P."/>
            <person name="Smith M.E."/>
        </authorList>
    </citation>
    <scope>NUCLEOTIDE SEQUENCE</scope>
    <source>
        <strain evidence="1">CBS 190363</strain>
    </source>
</reference>
<comment type="caution">
    <text evidence="1">The sequence shown here is derived from an EMBL/GenBank/DDBJ whole genome shotgun (WGS) entry which is preliminary data.</text>
</comment>
<feature type="non-terminal residue" evidence="1">
    <location>
        <position position="591"/>
    </location>
</feature>
<protein>
    <submittedName>
        <fullName evidence="1">Uncharacterized protein</fullName>
    </submittedName>
</protein>
<evidence type="ECO:0000313" key="2">
    <source>
        <dbReference type="Proteomes" id="UP001139981"/>
    </source>
</evidence>
<name>A0ACC1M2V9_9FUNG</name>
<organism evidence="1 2">
    <name type="scientific">Coemansia aciculifera</name>
    <dbReference type="NCBI Taxonomy" id="417176"/>
    <lineage>
        <taxon>Eukaryota</taxon>
        <taxon>Fungi</taxon>
        <taxon>Fungi incertae sedis</taxon>
        <taxon>Zoopagomycota</taxon>
        <taxon>Kickxellomycotina</taxon>
        <taxon>Kickxellomycetes</taxon>
        <taxon>Kickxellales</taxon>
        <taxon>Kickxellaceae</taxon>
        <taxon>Coemansia</taxon>
    </lineage>
</organism>
<accession>A0ACC1M2V9</accession>
<dbReference type="EMBL" id="JANBVB010000727">
    <property type="protein sequence ID" value="KAJ2892462.1"/>
    <property type="molecule type" value="Genomic_DNA"/>
</dbReference>
<sequence>MDNTAADTVDLNKEREEGADTALPKQTYAAAVLLSPDAHAGDDSRSSQKQEQQQQRVEYYSDEYTEDSVFSDSNYGDEDDEEEEEDEEEDEEDREAARTDTLALDARLSSGASTPNGNSTRAAVAALAPVHRFVSHTPWGTSTGRLTRDQRHKGRLWEDPNAAAAAAAGKGGDMAGEQFPTFVDNDVAGASEQLSSREQIAQLTQQLHSQQQRLHHMHAQMQQGAPPPPPPPPVIASNETRVVTIAQFVKSVSRLLRIGFPSAGCTEARLVAALVAILGVRTALDVWFSNFNARSVHAVVTYDRRALLRRLLPEYVGMMVPMAAVNQAIKWAISSLTIALRVRLGRYAHERYVDGITAVTWKQMQGSSGAIAAGGMERPDWLLTVQIHRFADMVPRLMADVVKPTIDWFVFSRLLSRSVGRRGSLAMVGYIVAAAGVIRLSSPPQGKHAGRLAMLEEKYRGVYARVSSIVQRAAGAAAGGGPLSSVVPRVQAAFKERARESLDASLDAVAGNVVSTNIRRFFGGIGETVLAKYGATLMAYVLLSQPVCASSSLVGDGHLHPAEVMMRYSRNSAYLINLSQATTRLLLMLND</sequence>
<keyword evidence="2" id="KW-1185">Reference proteome</keyword>
<evidence type="ECO:0000313" key="1">
    <source>
        <dbReference type="EMBL" id="KAJ2892462.1"/>
    </source>
</evidence>
<gene>
    <name evidence="1" type="ORF">IWW38_003214</name>
</gene>
<dbReference type="Proteomes" id="UP001139981">
    <property type="component" value="Unassembled WGS sequence"/>
</dbReference>